<dbReference type="Pfam" id="PF07173">
    <property type="entry name" value="GRDP-like"/>
    <property type="match status" value="1"/>
</dbReference>
<dbReference type="AlphaFoldDB" id="A0A485KN08"/>
<reference evidence="3 4" key="1">
    <citation type="submission" date="2019-03" db="EMBL/GenBank/DDBJ databases">
        <authorList>
            <person name="Gaulin E."/>
            <person name="Dumas B."/>
        </authorList>
    </citation>
    <scope>NUCLEOTIDE SEQUENCE [LARGE SCALE GENOMIC DNA]</scope>
    <source>
        <strain evidence="3">CBS 568.67</strain>
    </source>
</reference>
<name>A0A485KN08_9STRA</name>
<protein>
    <submittedName>
        <fullName evidence="3">Aste57867_9492 protein</fullName>
    </submittedName>
</protein>
<accession>A0A485KN08</accession>
<organism evidence="3 4">
    <name type="scientific">Aphanomyces stellatus</name>
    <dbReference type="NCBI Taxonomy" id="120398"/>
    <lineage>
        <taxon>Eukaryota</taxon>
        <taxon>Sar</taxon>
        <taxon>Stramenopiles</taxon>
        <taxon>Oomycota</taxon>
        <taxon>Saprolegniomycetes</taxon>
        <taxon>Saprolegniales</taxon>
        <taxon>Verrucalvaceae</taxon>
        <taxon>Aphanomyces</taxon>
    </lineage>
</organism>
<feature type="transmembrane region" description="Helical" evidence="1">
    <location>
        <begin position="283"/>
        <end position="307"/>
    </location>
</feature>
<dbReference type="InterPro" id="IPR009836">
    <property type="entry name" value="GRDP-like"/>
</dbReference>
<gene>
    <name evidence="3" type="primary">Aste57867_9492</name>
    <name evidence="2" type="ORF">As57867_009455</name>
    <name evidence="3" type="ORF">ASTE57867_9492</name>
</gene>
<keyword evidence="4" id="KW-1185">Reference proteome</keyword>
<dbReference type="EMBL" id="CAADRA010005166">
    <property type="protein sequence ID" value="VFT86371.1"/>
    <property type="molecule type" value="Genomic_DNA"/>
</dbReference>
<dbReference type="EMBL" id="VJMH01005145">
    <property type="protein sequence ID" value="KAF0699942.1"/>
    <property type="molecule type" value="Genomic_DNA"/>
</dbReference>
<evidence type="ECO:0000313" key="3">
    <source>
        <dbReference type="EMBL" id="VFT86371.1"/>
    </source>
</evidence>
<keyword evidence="1" id="KW-0812">Transmembrane</keyword>
<evidence type="ECO:0000256" key="1">
    <source>
        <dbReference type="SAM" id="Phobius"/>
    </source>
</evidence>
<proteinExistence type="predicted"/>
<keyword evidence="1" id="KW-1133">Transmembrane helix</keyword>
<reference evidence="2" key="2">
    <citation type="submission" date="2019-06" db="EMBL/GenBank/DDBJ databases">
        <title>Genomics analysis of Aphanomyces spp. identifies a new class of oomycete effector associated with host adaptation.</title>
        <authorList>
            <person name="Gaulin E."/>
        </authorList>
    </citation>
    <scope>NUCLEOTIDE SEQUENCE</scope>
    <source>
        <strain evidence="2">CBS 578.67</strain>
    </source>
</reference>
<evidence type="ECO:0000313" key="4">
    <source>
        <dbReference type="Proteomes" id="UP000332933"/>
    </source>
</evidence>
<dbReference type="Proteomes" id="UP000332933">
    <property type="component" value="Unassembled WGS sequence"/>
</dbReference>
<keyword evidence="1" id="KW-0472">Membrane</keyword>
<evidence type="ECO:0000313" key="2">
    <source>
        <dbReference type="EMBL" id="KAF0699942.1"/>
    </source>
</evidence>
<sequence>MQVCILWVCPRKWHIRGLWVHCSGDFVGWECVAWDTPGKLGKTAHTSVHIATGTLVAYVQRLDLVAAMARHLIFVSLICSNYAYWSHPTVLEAAVVRYRQFCHLADDGMTKSAKTWMPTIDIALVRYVHQTKAQTPLSFFSLPSVAKDGDMAAAAAYAETFLLWAETFRGPYSSFAPSYDAFKASKESKHVLKLPFRAKKWDKYHWIPSRNSRFIGVDESAAVPMAVAVAATPQQSSAPPTAAEYIAVIGTPLMDNRVQPPRAATVLRGPRGVGTMIDTTDPFYFYVGFEVSASAIMVIATTILSVLG</sequence>